<dbReference type="InParanoid" id="A0A200R854"/>
<evidence type="ECO:0000256" key="2">
    <source>
        <dbReference type="ARBA" id="ARBA00022676"/>
    </source>
</evidence>
<dbReference type="GO" id="GO:0035251">
    <property type="term" value="F:UDP-glucosyltransferase activity"/>
    <property type="evidence" value="ECO:0007669"/>
    <property type="project" value="InterPro"/>
</dbReference>
<dbReference type="Proteomes" id="UP000195402">
    <property type="component" value="Unassembled WGS sequence"/>
</dbReference>
<dbReference type="PANTHER" id="PTHR48048:SF30">
    <property type="entry name" value="GLYCOSYLTRANSFERASE"/>
    <property type="match status" value="1"/>
</dbReference>
<comment type="similarity">
    <text evidence="1">Belongs to the UDP-glycosyltransferase family.</text>
</comment>
<dbReference type="InterPro" id="IPR050481">
    <property type="entry name" value="UDP-glycosyltransf_plant"/>
</dbReference>
<evidence type="ECO:0000313" key="4">
    <source>
        <dbReference type="Proteomes" id="UP000195402"/>
    </source>
</evidence>
<dbReference type="PANTHER" id="PTHR48048">
    <property type="entry name" value="GLYCOSYLTRANSFERASE"/>
    <property type="match status" value="1"/>
</dbReference>
<sequence>METHLNIPGFSSILATDMPQPMLDRSDEAYQGFLSFSNSLISNSQTGIIVNSFEALEPGPIKVISKGLCVPDARTPPAYYMGPLNNDNSSIIGEASEYYCLECENGRTQMFCFLTNMRLEVSLRINNVYKSLKIRRQKIYMEIQPMRKEIYKLIDYKIYNDKNK</sequence>
<organism evidence="3 4">
    <name type="scientific">Macleaya cordata</name>
    <name type="common">Five-seeded plume-poppy</name>
    <name type="synonym">Bocconia cordata</name>
    <dbReference type="NCBI Taxonomy" id="56857"/>
    <lineage>
        <taxon>Eukaryota</taxon>
        <taxon>Viridiplantae</taxon>
        <taxon>Streptophyta</taxon>
        <taxon>Embryophyta</taxon>
        <taxon>Tracheophyta</taxon>
        <taxon>Spermatophyta</taxon>
        <taxon>Magnoliopsida</taxon>
        <taxon>Ranunculales</taxon>
        <taxon>Papaveraceae</taxon>
        <taxon>Papaveroideae</taxon>
        <taxon>Macleaya</taxon>
    </lineage>
</organism>
<keyword evidence="2" id="KW-0808">Transferase</keyword>
<keyword evidence="2" id="KW-0328">Glycosyltransferase</keyword>
<dbReference type="EMBL" id="MVGT01000349">
    <property type="protein sequence ID" value="OVA18914.1"/>
    <property type="molecule type" value="Genomic_DNA"/>
</dbReference>
<proteinExistence type="inferred from homology"/>
<comment type="caution">
    <text evidence="3">The sequence shown here is derived from an EMBL/GenBank/DDBJ whole genome shotgun (WGS) entry which is preliminary data.</text>
</comment>
<dbReference type="AlphaFoldDB" id="A0A200R854"/>
<name>A0A200R854_MACCD</name>
<protein>
    <submittedName>
        <fullName evidence="3">Uncharacterized protein</fullName>
    </submittedName>
</protein>
<dbReference type="SUPFAM" id="SSF53756">
    <property type="entry name" value="UDP-Glycosyltransferase/glycogen phosphorylase"/>
    <property type="match status" value="1"/>
</dbReference>
<keyword evidence="4" id="KW-1185">Reference proteome</keyword>
<evidence type="ECO:0000256" key="1">
    <source>
        <dbReference type="ARBA" id="ARBA00009995"/>
    </source>
</evidence>
<dbReference type="Gene3D" id="3.40.50.2000">
    <property type="entry name" value="Glycogen Phosphorylase B"/>
    <property type="match status" value="1"/>
</dbReference>
<dbReference type="STRING" id="56857.A0A200R854"/>
<accession>A0A200R854</accession>
<evidence type="ECO:0000313" key="3">
    <source>
        <dbReference type="EMBL" id="OVA18914.1"/>
    </source>
</evidence>
<reference evidence="3 4" key="1">
    <citation type="journal article" date="2017" name="Mol. Plant">
        <title>The Genome of Medicinal Plant Macleaya cordata Provides New Insights into Benzylisoquinoline Alkaloids Metabolism.</title>
        <authorList>
            <person name="Liu X."/>
            <person name="Liu Y."/>
            <person name="Huang P."/>
            <person name="Ma Y."/>
            <person name="Qing Z."/>
            <person name="Tang Q."/>
            <person name="Cao H."/>
            <person name="Cheng P."/>
            <person name="Zheng Y."/>
            <person name="Yuan Z."/>
            <person name="Zhou Y."/>
            <person name="Liu J."/>
            <person name="Tang Z."/>
            <person name="Zhuo Y."/>
            <person name="Zhang Y."/>
            <person name="Yu L."/>
            <person name="Huang J."/>
            <person name="Yang P."/>
            <person name="Peng Q."/>
            <person name="Zhang J."/>
            <person name="Jiang W."/>
            <person name="Zhang Z."/>
            <person name="Lin K."/>
            <person name="Ro D.K."/>
            <person name="Chen X."/>
            <person name="Xiong X."/>
            <person name="Shang Y."/>
            <person name="Huang S."/>
            <person name="Zeng J."/>
        </authorList>
    </citation>
    <scope>NUCLEOTIDE SEQUENCE [LARGE SCALE GENOMIC DNA]</scope>
    <source>
        <strain evidence="4">cv. BLH2017</strain>
        <tissue evidence="3">Root</tissue>
    </source>
</reference>
<gene>
    <name evidence="3" type="ORF">BVC80_8935g11</name>
</gene>
<dbReference type="OrthoDB" id="5835829at2759"/>